<protein>
    <recommendedName>
        <fullName evidence="2">EthD domain-containing protein</fullName>
    </recommendedName>
</protein>
<organism evidence="3 4">
    <name type="scientific">Bionectria ochroleuca</name>
    <name type="common">Gliocladium roseum</name>
    <dbReference type="NCBI Taxonomy" id="29856"/>
    <lineage>
        <taxon>Eukaryota</taxon>
        <taxon>Fungi</taxon>
        <taxon>Dikarya</taxon>
        <taxon>Ascomycota</taxon>
        <taxon>Pezizomycotina</taxon>
        <taxon>Sordariomycetes</taxon>
        <taxon>Hypocreomycetidae</taxon>
        <taxon>Hypocreales</taxon>
        <taxon>Bionectriaceae</taxon>
        <taxon>Clonostachys</taxon>
    </lineage>
</organism>
<evidence type="ECO:0000256" key="1">
    <source>
        <dbReference type="ARBA" id="ARBA00005986"/>
    </source>
</evidence>
<sequence>MTKAYYFLWRRAGTDRNEFINYYEKPHLDLILANLPKHDDFRRNYPAWHRYNTPSLGLQPFDALTAITYGSPAKFDEAIGIFYTQPFNQAVTEDELRFLDRSRMKFVMVDEIIDQLPENEWRPAPAVGDHAKLIRLIKRPATLNATEFRKAYEATQVPAIRSTIINCIDYRRNYVRATDSHNFTTPELQGSLSESDMIACDLIEELCFASSAGADAAVQALAVVGHHSPLLTDMQRTPGIICDQRLRSA</sequence>
<dbReference type="SUPFAM" id="SSF54909">
    <property type="entry name" value="Dimeric alpha+beta barrel"/>
    <property type="match status" value="1"/>
</dbReference>
<comment type="similarity">
    <text evidence="1">Belongs to the tpcK family.</text>
</comment>
<dbReference type="AlphaFoldDB" id="A0A8H7NMM5"/>
<reference evidence="3" key="1">
    <citation type="submission" date="2020-10" db="EMBL/GenBank/DDBJ databases">
        <title>High-Quality Genome Resource of Clonostachys rosea strain S41 by Oxford Nanopore Long-Read Sequencing.</title>
        <authorList>
            <person name="Wang H."/>
        </authorList>
    </citation>
    <scope>NUCLEOTIDE SEQUENCE</scope>
    <source>
        <strain evidence="3">S41</strain>
    </source>
</reference>
<dbReference type="Gene3D" id="3.30.70.100">
    <property type="match status" value="2"/>
</dbReference>
<dbReference type="InterPro" id="IPR011008">
    <property type="entry name" value="Dimeric_a/b-barrel"/>
</dbReference>
<dbReference type="Pfam" id="PF07110">
    <property type="entry name" value="EthD"/>
    <property type="match status" value="1"/>
</dbReference>
<dbReference type="InterPro" id="IPR009799">
    <property type="entry name" value="EthD_dom"/>
</dbReference>
<name>A0A8H7NMM5_BIOOC</name>
<dbReference type="EMBL" id="JADCTT010000001">
    <property type="protein sequence ID" value="KAF9758636.1"/>
    <property type="molecule type" value="Genomic_DNA"/>
</dbReference>
<dbReference type="Proteomes" id="UP000616885">
    <property type="component" value="Unassembled WGS sequence"/>
</dbReference>
<gene>
    <name evidence="3" type="ORF">IM811_000330</name>
</gene>
<evidence type="ECO:0000313" key="4">
    <source>
        <dbReference type="Proteomes" id="UP000616885"/>
    </source>
</evidence>
<dbReference type="GO" id="GO:0016491">
    <property type="term" value="F:oxidoreductase activity"/>
    <property type="evidence" value="ECO:0007669"/>
    <property type="project" value="InterPro"/>
</dbReference>
<proteinExistence type="inferred from homology"/>
<feature type="domain" description="EthD" evidence="2">
    <location>
        <begin position="12"/>
        <end position="102"/>
    </location>
</feature>
<evidence type="ECO:0000259" key="2">
    <source>
        <dbReference type="Pfam" id="PF07110"/>
    </source>
</evidence>
<evidence type="ECO:0000313" key="3">
    <source>
        <dbReference type="EMBL" id="KAF9758636.1"/>
    </source>
</evidence>
<comment type="caution">
    <text evidence="3">The sequence shown here is derived from an EMBL/GenBank/DDBJ whole genome shotgun (WGS) entry which is preliminary data.</text>
</comment>
<accession>A0A8H7NMM5</accession>